<evidence type="ECO:0000313" key="2">
    <source>
        <dbReference type="Proteomes" id="UP000265703"/>
    </source>
</evidence>
<dbReference type="AlphaFoldDB" id="A0A397S670"/>
<organism evidence="1 2">
    <name type="scientific">Glomus cerebriforme</name>
    <dbReference type="NCBI Taxonomy" id="658196"/>
    <lineage>
        <taxon>Eukaryota</taxon>
        <taxon>Fungi</taxon>
        <taxon>Fungi incertae sedis</taxon>
        <taxon>Mucoromycota</taxon>
        <taxon>Glomeromycotina</taxon>
        <taxon>Glomeromycetes</taxon>
        <taxon>Glomerales</taxon>
        <taxon>Glomeraceae</taxon>
        <taxon>Glomus</taxon>
    </lineage>
</organism>
<proteinExistence type="predicted"/>
<comment type="caution">
    <text evidence="1">The sequence shown here is derived from an EMBL/GenBank/DDBJ whole genome shotgun (WGS) entry which is preliminary data.</text>
</comment>
<accession>A0A397S670</accession>
<keyword evidence="2" id="KW-1185">Reference proteome</keyword>
<reference evidence="1 2" key="1">
    <citation type="submission" date="2018-06" db="EMBL/GenBank/DDBJ databases">
        <title>Comparative genomics reveals the genomic features of Rhizophagus irregularis, R. cerebriforme, R. diaphanum and Gigaspora rosea, and their symbiotic lifestyle signature.</title>
        <authorList>
            <person name="Morin E."/>
            <person name="San Clemente H."/>
            <person name="Chen E.C.H."/>
            <person name="De La Providencia I."/>
            <person name="Hainaut M."/>
            <person name="Kuo A."/>
            <person name="Kohler A."/>
            <person name="Murat C."/>
            <person name="Tang N."/>
            <person name="Roy S."/>
            <person name="Loubradou J."/>
            <person name="Henrissat B."/>
            <person name="Grigoriev I.V."/>
            <person name="Corradi N."/>
            <person name="Roux C."/>
            <person name="Martin F.M."/>
        </authorList>
    </citation>
    <scope>NUCLEOTIDE SEQUENCE [LARGE SCALE GENOMIC DNA]</scope>
    <source>
        <strain evidence="1 2">DAOM 227022</strain>
    </source>
</reference>
<sequence>MKSIIDYQLNLPEPKNSDDYFEQYDDIINLECSGHAKLKASQVVAELLNLGKTRSCVKAFKNYGDVPQINNGQHLKGSSILDDEDIQLKMTLHLLLMGLGHFTDRRFTDRYFTDNTRVVGEMNATPVNSFCDFISEEILPSVEIKQQPANSKYAFNTANHPDENYGNKYATLENPDVAHIMFWIQKQEVIEELEHKVIFYPKISF</sequence>
<dbReference type="EMBL" id="QKYT01001126">
    <property type="protein sequence ID" value="RIA79835.1"/>
    <property type="molecule type" value="Genomic_DNA"/>
</dbReference>
<protein>
    <submittedName>
        <fullName evidence="1">Uncharacterized protein</fullName>
    </submittedName>
</protein>
<name>A0A397S670_9GLOM</name>
<dbReference type="Proteomes" id="UP000265703">
    <property type="component" value="Unassembled WGS sequence"/>
</dbReference>
<gene>
    <name evidence="1" type="ORF">C1645_839812</name>
</gene>
<evidence type="ECO:0000313" key="1">
    <source>
        <dbReference type="EMBL" id="RIA79835.1"/>
    </source>
</evidence>